<feature type="region of interest" description="Disordered" evidence="2">
    <location>
        <begin position="1"/>
        <end position="23"/>
    </location>
</feature>
<sequence>MTGEKFIPKMCSEKQTRHSRRRRCHETPKDVDCKPYEDKFIGGTRDNTKLKLMRSLKLIPKAEAEEMKKRRSKRSTANPHFSFIRERSSTFYYTLNSRLKSLEEEKSRLNETIRRDYLCLEMKKQKREELREVLRDLVESNETKRIQMEKLIKVKDLKNFLSTELFPNP</sequence>
<keyword evidence="4" id="KW-1185">Reference proteome</keyword>
<reference evidence="3 4" key="1">
    <citation type="submission" date="2020-08" db="EMBL/GenBank/DDBJ databases">
        <authorList>
            <person name="Hejnol A."/>
        </authorList>
    </citation>
    <scope>NUCLEOTIDE SEQUENCE [LARGE SCALE GENOMIC DNA]</scope>
</reference>
<organism evidence="3 4">
    <name type="scientific">Dimorphilus gyrociliatus</name>
    <dbReference type="NCBI Taxonomy" id="2664684"/>
    <lineage>
        <taxon>Eukaryota</taxon>
        <taxon>Metazoa</taxon>
        <taxon>Spiralia</taxon>
        <taxon>Lophotrochozoa</taxon>
        <taxon>Annelida</taxon>
        <taxon>Polychaeta</taxon>
        <taxon>Polychaeta incertae sedis</taxon>
        <taxon>Dinophilidae</taxon>
        <taxon>Dimorphilus</taxon>
    </lineage>
</organism>
<name>A0A7I8VHY3_9ANNE</name>
<gene>
    <name evidence="3" type="ORF">DGYR_LOCUS4597</name>
</gene>
<evidence type="ECO:0000256" key="1">
    <source>
        <dbReference type="SAM" id="Coils"/>
    </source>
</evidence>
<keyword evidence="1" id="KW-0175">Coiled coil</keyword>
<evidence type="ECO:0000313" key="3">
    <source>
        <dbReference type="EMBL" id="CAD5115913.1"/>
    </source>
</evidence>
<dbReference type="AlphaFoldDB" id="A0A7I8VHY3"/>
<accession>A0A7I8VHY3</accession>
<protein>
    <submittedName>
        <fullName evidence="3">Uncharacterized protein</fullName>
    </submittedName>
</protein>
<feature type="coiled-coil region" evidence="1">
    <location>
        <begin position="92"/>
        <end position="143"/>
    </location>
</feature>
<dbReference type="Proteomes" id="UP000549394">
    <property type="component" value="Unassembled WGS sequence"/>
</dbReference>
<dbReference type="EMBL" id="CAJFCJ010000006">
    <property type="protein sequence ID" value="CAD5115913.1"/>
    <property type="molecule type" value="Genomic_DNA"/>
</dbReference>
<comment type="caution">
    <text evidence="3">The sequence shown here is derived from an EMBL/GenBank/DDBJ whole genome shotgun (WGS) entry which is preliminary data.</text>
</comment>
<evidence type="ECO:0000313" key="4">
    <source>
        <dbReference type="Proteomes" id="UP000549394"/>
    </source>
</evidence>
<proteinExistence type="predicted"/>
<evidence type="ECO:0000256" key="2">
    <source>
        <dbReference type="SAM" id="MobiDB-lite"/>
    </source>
</evidence>